<evidence type="ECO:0000259" key="9">
    <source>
        <dbReference type="SMART" id="SM00977"/>
    </source>
</evidence>
<feature type="domain" description="Lysidine-tRNA(Ile) synthetase C-terminal" evidence="9">
    <location>
        <begin position="388"/>
        <end position="459"/>
    </location>
</feature>
<dbReference type="GO" id="GO:0005524">
    <property type="term" value="F:ATP binding"/>
    <property type="evidence" value="ECO:0007669"/>
    <property type="project" value="UniProtKB-UniRule"/>
</dbReference>
<dbReference type="RefSeq" id="WP_307253565.1">
    <property type="nucleotide sequence ID" value="NZ_JAUSTO010000004.1"/>
</dbReference>
<dbReference type="InterPro" id="IPR012796">
    <property type="entry name" value="Lysidine-tRNA-synth_C"/>
</dbReference>
<gene>
    <name evidence="8" type="primary">tilS</name>
    <name evidence="10" type="ORF">J2S20_000853</name>
</gene>
<evidence type="ECO:0000256" key="8">
    <source>
        <dbReference type="HAMAP-Rule" id="MF_01161"/>
    </source>
</evidence>
<evidence type="ECO:0000256" key="4">
    <source>
        <dbReference type="ARBA" id="ARBA00022694"/>
    </source>
</evidence>
<evidence type="ECO:0000313" key="10">
    <source>
        <dbReference type="EMBL" id="MDQ0152168.1"/>
    </source>
</evidence>
<evidence type="ECO:0000313" key="11">
    <source>
        <dbReference type="Proteomes" id="UP001241537"/>
    </source>
</evidence>
<dbReference type="NCBIfam" id="TIGR02432">
    <property type="entry name" value="lysidine_TilS_N"/>
    <property type="match status" value="1"/>
</dbReference>
<organism evidence="10 11">
    <name type="scientific">Moryella indoligenes</name>
    <dbReference type="NCBI Taxonomy" id="371674"/>
    <lineage>
        <taxon>Bacteria</taxon>
        <taxon>Bacillati</taxon>
        <taxon>Bacillota</taxon>
        <taxon>Clostridia</taxon>
        <taxon>Lachnospirales</taxon>
        <taxon>Lachnospiraceae</taxon>
        <taxon>Moryella</taxon>
    </lineage>
</organism>
<dbReference type="GO" id="GO:0006400">
    <property type="term" value="P:tRNA modification"/>
    <property type="evidence" value="ECO:0007669"/>
    <property type="project" value="UniProtKB-UniRule"/>
</dbReference>
<comment type="domain">
    <text evidence="8">The N-terminal region contains the highly conserved SGGXDS motif, predicted to be a P-loop motif involved in ATP binding.</text>
</comment>
<dbReference type="SUPFAM" id="SSF82829">
    <property type="entry name" value="MesJ substrate recognition domain-like"/>
    <property type="match status" value="1"/>
</dbReference>
<dbReference type="Gene3D" id="3.40.50.620">
    <property type="entry name" value="HUPs"/>
    <property type="match status" value="1"/>
</dbReference>
<dbReference type="Pfam" id="PF01171">
    <property type="entry name" value="ATP_bind_3"/>
    <property type="match status" value="1"/>
</dbReference>
<dbReference type="GO" id="GO:0005737">
    <property type="term" value="C:cytoplasm"/>
    <property type="evidence" value="ECO:0007669"/>
    <property type="project" value="UniProtKB-SubCell"/>
</dbReference>
<dbReference type="InterPro" id="IPR012094">
    <property type="entry name" value="tRNA_Ile_lys_synt"/>
</dbReference>
<feature type="binding site" evidence="8">
    <location>
        <begin position="29"/>
        <end position="34"/>
    </location>
    <ligand>
        <name>ATP</name>
        <dbReference type="ChEBI" id="CHEBI:30616"/>
    </ligand>
</feature>
<dbReference type="CDD" id="cd01992">
    <property type="entry name" value="TilS_N"/>
    <property type="match status" value="1"/>
</dbReference>
<comment type="subcellular location">
    <subcellularLocation>
        <location evidence="1 8">Cytoplasm</location>
    </subcellularLocation>
</comment>
<dbReference type="SUPFAM" id="SSF56037">
    <property type="entry name" value="PheT/TilS domain"/>
    <property type="match status" value="1"/>
</dbReference>
<dbReference type="Gene3D" id="3.30.465.60">
    <property type="match status" value="1"/>
</dbReference>
<evidence type="ECO:0000256" key="3">
    <source>
        <dbReference type="ARBA" id="ARBA00022598"/>
    </source>
</evidence>
<comment type="catalytic activity">
    <reaction evidence="7 8">
        <text>cytidine(34) in tRNA(Ile2) + L-lysine + ATP = lysidine(34) in tRNA(Ile2) + AMP + diphosphate + H(+)</text>
        <dbReference type="Rhea" id="RHEA:43744"/>
        <dbReference type="Rhea" id="RHEA-COMP:10625"/>
        <dbReference type="Rhea" id="RHEA-COMP:10670"/>
        <dbReference type="ChEBI" id="CHEBI:15378"/>
        <dbReference type="ChEBI" id="CHEBI:30616"/>
        <dbReference type="ChEBI" id="CHEBI:32551"/>
        <dbReference type="ChEBI" id="CHEBI:33019"/>
        <dbReference type="ChEBI" id="CHEBI:82748"/>
        <dbReference type="ChEBI" id="CHEBI:83665"/>
        <dbReference type="ChEBI" id="CHEBI:456215"/>
        <dbReference type="EC" id="6.3.4.19"/>
    </reaction>
</comment>
<dbReference type="EC" id="6.3.4.19" evidence="8"/>
<name>A0AAE4AJT7_9FIRM</name>
<reference evidence="10" key="1">
    <citation type="submission" date="2023-07" db="EMBL/GenBank/DDBJ databases">
        <title>Genomic Encyclopedia of Type Strains, Phase IV (KMG-IV): sequencing the most valuable type-strain genomes for metagenomic binning, comparative biology and taxonomic classification.</title>
        <authorList>
            <person name="Goeker M."/>
        </authorList>
    </citation>
    <scope>NUCLEOTIDE SEQUENCE</scope>
    <source>
        <strain evidence="10">DSM 19659</strain>
    </source>
</reference>
<keyword evidence="11" id="KW-1185">Reference proteome</keyword>
<dbReference type="Pfam" id="PF11734">
    <property type="entry name" value="TilS_C"/>
    <property type="match status" value="1"/>
</dbReference>
<dbReference type="InterPro" id="IPR014729">
    <property type="entry name" value="Rossmann-like_a/b/a_fold"/>
</dbReference>
<sequence length="464" mass="52823">MRQVQNEVRNNITRFHMIKRGDRVIIGVSGGADSTALLHILVQLGGILKAQYRVIHINHGIRGPEAEEDARFVESLCAGYRIPCRIVEVQAEEFAEKHRISVEEAGRVLRYSVFEEAAQAWEREADTEKIVKIAVAHNKEDNAETILMQLSRGSGLKGVAGMKPVRGRIIRPLLTVSRAEIESYLRKEEISWRTDSTNLHDDYTRNRIRHEILPRLVGEVNRGAIDNITRAGRLIGEADRYLMRQAERFLWDTLVEDRDSVGISTAELLRQESIIQSYMLRIMIGRVNRSMKNITAKHIEDIARLSEAETGKRLDLPYGMQAVRTYDMLWIGKKGFAGEAVSEEAGAGQEGFYRENFHFDVFDYGPDMKIPTGERIKWFDYDKIGDIMEIRPRRVGDYIMLESGGRKTVKALMADEKIPAAERNSIPLLTVGSDVLWVVGHRISAGYRIDSGTRRVLEVRYEGE</sequence>
<dbReference type="NCBIfam" id="TIGR02433">
    <property type="entry name" value="lysidine_TilS_C"/>
    <property type="match status" value="1"/>
</dbReference>
<evidence type="ECO:0000256" key="1">
    <source>
        <dbReference type="ARBA" id="ARBA00004496"/>
    </source>
</evidence>
<dbReference type="Proteomes" id="UP001241537">
    <property type="component" value="Unassembled WGS sequence"/>
</dbReference>
<keyword evidence="6 8" id="KW-0067">ATP-binding</keyword>
<evidence type="ECO:0000256" key="2">
    <source>
        <dbReference type="ARBA" id="ARBA00022490"/>
    </source>
</evidence>
<keyword evidence="4 8" id="KW-0819">tRNA processing</keyword>
<evidence type="ECO:0000256" key="5">
    <source>
        <dbReference type="ARBA" id="ARBA00022741"/>
    </source>
</evidence>
<dbReference type="AlphaFoldDB" id="A0AAE4AJT7"/>
<protein>
    <recommendedName>
        <fullName evidence="8">tRNA(Ile)-lysidine synthase</fullName>
        <ecNumber evidence="8">6.3.4.19</ecNumber>
    </recommendedName>
    <alternativeName>
        <fullName evidence="8">tRNA(Ile)-2-lysyl-cytidine synthase</fullName>
    </alternativeName>
    <alternativeName>
        <fullName evidence="8">tRNA(Ile)-lysidine synthetase</fullName>
    </alternativeName>
</protein>
<comment type="caution">
    <text evidence="10">The sequence shown here is derived from an EMBL/GenBank/DDBJ whole genome shotgun (WGS) entry which is preliminary data.</text>
</comment>
<dbReference type="SUPFAM" id="SSF52402">
    <property type="entry name" value="Adenine nucleotide alpha hydrolases-like"/>
    <property type="match status" value="1"/>
</dbReference>
<keyword evidence="3 8" id="KW-0436">Ligase</keyword>
<comment type="similarity">
    <text evidence="8">Belongs to the tRNA(Ile)-lysidine synthase family.</text>
</comment>
<comment type="function">
    <text evidence="8">Ligates lysine onto the cytidine present at position 34 of the AUA codon-specific tRNA(Ile) that contains the anticodon CAU, in an ATP-dependent manner. Cytidine is converted to lysidine, thus changing the amino acid specificity of the tRNA from methionine to isoleucine.</text>
</comment>
<dbReference type="PANTHER" id="PTHR43033">
    <property type="entry name" value="TRNA(ILE)-LYSIDINE SYNTHASE-RELATED"/>
    <property type="match status" value="1"/>
</dbReference>
<evidence type="ECO:0000256" key="7">
    <source>
        <dbReference type="ARBA" id="ARBA00048539"/>
    </source>
</evidence>
<proteinExistence type="inferred from homology"/>
<dbReference type="InterPro" id="IPR012795">
    <property type="entry name" value="tRNA_Ile_lys_synt_N"/>
</dbReference>
<dbReference type="HAMAP" id="MF_01161">
    <property type="entry name" value="tRNA_Ile_lys_synt"/>
    <property type="match status" value="1"/>
</dbReference>
<keyword evidence="5 8" id="KW-0547">Nucleotide-binding</keyword>
<dbReference type="InterPro" id="IPR011063">
    <property type="entry name" value="TilS/TtcA_N"/>
</dbReference>
<accession>A0AAE4AJT7</accession>
<dbReference type="PANTHER" id="PTHR43033:SF1">
    <property type="entry name" value="TRNA(ILE)-LYSIDINE SYNTHASE-RELATED"/>
    <property type="match status" value="1"/>
</dbReference>
<keyword evidence="2 8" id="KW-0963">Cytoplasm</keyword>
<dbReference type="SMART" id="SM00977">
    <property type="entry name" value="TilS_C"/>
    <property type="match status" value="1"/>
</dbReference>
<dbReference type="EMBL" id="JAUSTO010000004">
    <property type="protein sequence ID" value="MDQ0152168.1"/>
    <property type="molecule type" value="Genomic_DNA"/>
</dbReference>
<dbReference type="GO" id="GO:0032267">
    <property type="term" value="F:tRNA(Ile)-lysidine synthase activity"/>
    <property type="evidence" value="ECO:0007669"/>
    <property type="project" value="UniProtKB-EC"/>
</dbReference>
<evidence type="ECO:0000256" key="6">
    <source>
        <dbReference type="ARBA" id="ARBA00022840"/>
    </source>
</evidence>